<gene>
    <name evidence="3" type="ORF">ACFS1K_11960</name>
</gene>
<evidence type="ECO:0000313" key="4">
    <source>
        <dbReference type="Proteomes" id="UP001597532"/>
    </source>
</evidence>
<evidence type="ECO:0000313" key="3">
    <source>
        <dbReference type="EMBL" id="MFD2790478.1"/>
    </source>
</evidence>
<evidence type="ECO:0000256" key="2">
    <source>
        <dbReference type="ARBA" id="ARBA00049988"/>
    </source>
</evidence>
<reference evidence="4" key="1">
    <citation type="journal article" date="2019" name="Int. J. Syst. Evol. Microbiol.">
        <title>The Global Catalogue of Microorganisms (GCM) 10K type strain sequencing project: providing services to taxonomists for standard genome sequencing and annotation.</title>
        <authorList>
            <consortium name="The Broad Institute Genomics Platform"/>
            <consortium name="The Broad Institute Genome Sequencing Center for Infectious Disease"/>
            <person name="Wu L."/>
            <person name="Ma J."/>
        </authorList>
    </citation>
    <scope>NUCLEOTIDE SEQUENCE [LARGE SCALE GENOMIC DNA]</scope>
    <source>
        <strain evidence="4">KCTC 52924</strain>
    </source>
</reference>
<sequence>MIHAYLKNKKLFFERAACLGGYRGLTDSAVLTVQEKAKKIIAEIEQILVSKKDSEILLDAITNPPKANKNHMKAASENQALLSKNELTKNLDSNH</sequence>
<proteinExistence type="inferred from homology"/>
<organism evidence="3 4">
    <name type="scientific">Arenibacter antarcticus</name>
    <dbReference type="NCBI Taxonomy" id="2040469"/>
    <lineage>
        <taxon>Bacteria</taxon>
        <taxon>Pseudomonadati</taxon>
        <taxon>Bacteroidota</taxon>
        <taxon>Flavobacteriia</taxon>
        <taxon>Flavobacteriales</taxon>
        <taxon>Flavobacteriaceae</taxon>
        <taxon>Arenibacter</taxon>
    </lineage>
</organism>
<accession>A0ABW5VJU0</accession>
<dbReference type="Gene3D" id="1.20.5.780">
    <property type="entry name" value="Single helix bin"/>
    <property type="match status" value="1"/>
</dbReference>
<dbReference type="Proteomes" id="UP001597532">
    <property type="component" value="Unassembled WGS sequence"/>
</dbReference>
<dbReference type="SUPFAM" id="SSF47598">
    <property type="entry name" value="Ribbon-helix-helix"/>
    <property type="match status" value="1"/>
</dbReference>
<dbReference type="EMBL" id="JBHUOK010000030">
    <property type="protein sequence ID" value="MFD2790478.1"/>
    <property type="molecule type" value="Genomic_DNA"/>
</dbReference>
<dbReference type="InterPro" id="IPR014795">
    <property type="entry name" value="TacA_1-like"/>
</dbReference>
<dbReference type="RefSeq" id="WP_251805515.1">
    <property type="nucleotide sequence ID" value="NZ_CP166679.1"/>
</dbReference>
<comment type="similarity">
    <text evidence="2">Belongs to the TacA antitoxin family.</text>
</comment>
<dbReference type="Pfam" id="PF08681">
    <property type="entry name" value="TacA1"/>
    <property type="match status" value="1"/>
</dbReference>
<keyword evidence="4" id="KW-1185">Reference proteome</keyword>
<name>A0ABW5VJU0_9FLAO</name>
<protein>
    <submittedName>
        <fullName evidence="3">DUF1778 domain-containing protein</fullName>
    </submittedName>
</protein>
<dbReference type="InterPro" id="IPR010985">
    <property type="entry name" value="Ribbon_hlx_hlx"/>
</dbReference>
<evidence type="ECO:0000256" key="1">
    <source>
        <dbReference type="ARBA" id="ARBA00022649"/>
    </source>
</evidence>
<comment type="caution">
    <text evidence="3">The sequence shown here is derived from an EMBL/GenBank/DDBJ whole genome shotgun (WGS) entry which is preliminary data.</text>
</comment>
<keyword evidence="1" id="KW-1277">Toxin-antitoxin system</keyword>